<organism evidence="2 3">
    <name type="scientific">Corynebacterium silvaticum</name>
    <dbReference type="NCBI Taxonomy" id="2320431"/>
    <lineage>
        <taxon>Bacteria</taxon>
        <taxon>Bacillati</taxon>
        <taxon>Actinomycetota</taxon>
        <taxon>Actinomycetes</taxon>
        <taxon>Mycobacteriales</taxon>
        <taxon>Corynebacteriaceae</taxon>
        <taxon>Corynebacterium</taxon>
    </lineage>
</organism>
<dbReference type="Proteomes" id="UP000195652">
    <property type="component" value="Chromosome"/>
</dbReference>
<dbReference type="NCBIfam" id="NF038048">
    <property type="entry name" value="DIP1984_fam"/>
    <property type="match status" value="1"/>
</dbReference>
<evidence type="ECO:0000256" key="1">
    <source>
        <dbReference type="SAM" id="Coils"/>
    </source>
</evidence>
<dbReference type="GeneID" id="75007042"/>
<reference evidence="2 3" key="4">
    <citation type="journal article" date="2020" name="PLoS ONE">
        <title>Taxonomic classification of strain PO100/5 shows a broader geographic distribution and genetic markers of the recently described Corynebacterium silvaticum.</title>
        <authorList>
            <person name="Viana M.V.C."/>
            <person name="Profeta R."/>
            <person name="da Silva A.L."/>
            <person name="Hurtado R."/>
            <person name="Cerqueira J.C."/>
            <person name="Ribeiro B.F.S."/>
            <person name="Almeida M.O."/>
            <person name="Morais-Rodrigues F."/>
            <person name="Soares S.C."/>
            <person name="Oliveira M."/>
            <person name="Tavares L."/>
            <person name="Figueiredo H."/>
            <person name="Wattam A.R."/>
            <person name="Barh D."/>
            <person name="Ghosh P."/>
            <person name="Silva A."/>
            <person name="Azevedo V."/>
        </authorList>
    </citation>
    <scope>NUCLEOTIDE SEQUENCE [LARGE SCALE GENOMIC DNA]</scope>
    <source>
        <strain evidence="2 3">PO100/5</strain>
    </source>
</reference>
<evidence type="ECO:0000313" key="2">
    <source>
        <dbReference type="EMBL" id="ARU45463.1"/>
    </source>
</evidence>
<dbReference type="InterPro" id="IPR047741">
    <property type="entry name" value="DIP1984-like"/>
</dbReference>
<reference evidence="2 3" key="3">
    <citation type="journal article" date="2020" name="Int. J. Syst. Evol. Microbiol.">
        <title>Corynebacterium silvaticum sp. nov., a unique group of NTTB corynebacteria in wild boar and roe deer.</title>
        <authorList>
            <person name="Dangel A."/>
            <person name="Berger A."/>
            <person name="Rau J."/>
            <person name="Eisenberg T."/>
            <person name="Kampfer P."/>
            <person name="Margos G."/>
            <person name="Contzen M."/>
            <person name="Busse H.J."/>
            <person name="Konrad R."/>
            <person name="Peters M."/>
            <person name="Sting R."/>
            <person name="Sing A."/>
        </authorList>
    </citation>
    <scope>NUCLEOTIDE SEQUENCE [LARGE SCALE GENOMIC DNA]</scope>
    <source>
        <strain evidence="2 3">PO100/5</strain>
    </source>
</reference>
<dbReference type="RefSeq" id="WP_087453346.1">
    <property type="nucleotide sequence ID" value="NZ_CP021417.2"/>
</dbReference>
<dbReference type="KEGG" id="csil:CBE74_01925"/>
<keyword evidence="3" id="KW-1185">Reference proteome</keyword>
<dbReference type="Gene3D" id="6.10.320.10">
    <property type="match status" value="1"/>
</dbReference>
<dbReference type="CDD" id="cd12208">
    <property type="entry name" value="DIP1984-like"/>
    <property type="match status" value="1"/>
</dbReference>
<sequence>MTLLAEALSERAEAQARLDSLRERLMSVARVQEGDVPDEDPATLLTEAEAVARRIDALVIAINATNTATAFDETKNLTQALAERDGLLRLRRLYADLAKVAGTRQDRYSRAEIKFVSTLPVAELRTQADAYAQAYRELDTRIQQLNWNTPLVE</sequence>
<reference evidence="2 3" key="1">
    <citation type="journal article" date="2014" name="BMC Vet. Res.">
        <title>First report of Corynebacterium pseudotuberculosis from caseous lymphadenitis lesions in Black Alentejano pig (Sus scrofa domesticus).</title>
        <authorList>
            <person name="Oliveira M."/>
            <person name="Barroco C."/>
            <person name="Mottola C."/>
            <person name="Santos R."/>
            <person name="Lemsaddek A."/>
            <person name="Tavares L."/>
            <person name="Semedo-Lemsaddek T."/>
        </authorList>
    </citation>
    <scope>NUCLEOTIDE SEQUENCE [LARGE SCALE GENOMIC DNA]</scope>
    <source>
        <strain evidence="2 3">PO100/5</strain>
    </source>
</reference>
<name>A0A7Y4LIA3_9CORY</name>
<dbReference type="AlphaFoldDB" id="A0A7Y4LIA3"/>
<dbReference type="OrthoDB" id="3730241at2"/>
<keyword evidence="1" id="KW-0175">Coiled coil</keyword>
<accession>A0A7Y4LIA3</accession>
<dbReference type="EMBL" id="CP021417">
    <property type="protein sequence ID" value="ARU45463.1"/>
    <property type="molecule type" value="Genomic_DNA"/>
</dbReference>
<proteinExistence type="predicted"/>
<dbReference type="Pfam" id="PF20935">
    <property type="entry name" value="DUF6847"/>
    <property type="match status" value="1"/>
</dbReference>
<reference evidence="2 3" key="2">
    <citation type="journal article" date="2020" name="Antonie Van Leeuwenhoek">
        <title>Phylogenomic characterisation of a novel corynebacterial species pathogenic to animals.</title>
        <authorList>
            <person name="Moller J."/>
            <person name="Musella L."/>
            <person name="Melnikov V."/>
            <person name="Geissdorfer W."/>
            <person name="Burkovski A."/>
            <person name="Sangal V."/>
        </authorList>
    </citation>
    <scope>NUCLEOTIDE SEQUENCE [LARGE SCALE GENOMIC DNA]</scope>
    <source>
        <strain evidence="2 3">PO100/5</strain>
    </source>
</reference>
<feature type="coiled-coil region" evidence="1">
    <location>
        <begin position="4"/>
        <end position="31"/>
    </location>
</feature>
<gene>
    <name evidence="2" type="ORF">CBE74_01925</name>
</gene>
<protein>
    <submittedName>
        <fullName evidence="2">DIP1984 family protein</fullName>
    </submittedName>
</protein>
<evidence type="ECO:0000313" key="3">
    <source>
        <dbReference type="Proteomes" id="UP000195652"/>
    </source>
</evidence>